<protein>
    <submittedName>
        <fullName evidence="8">MFS general substrate transporter</fullName>
    </submittedName>
</protein>
<keyword evidence="3 6" id="KW-0812">Transmembrane</keyword>
<dbReference type="SUPFAM" id="SSF103473">
    <property type="entry name" value="MFS general substrate transporter"/>
    <property type="match status" value="1"/>
</dbReference>
<comment type="subcellular location">
    <subcellularLocation>
        <location evidence="1">Membrane</location>
        <topology evidence="1">Multi-pass membrane protein</topology>
    </subcellularLocation>
</comment>
<evidence type="ECO:0000256" key="3">
    <source>
        <dbReference type="ARBA" id="ARBA00022692"/>
    </source>
</evidence>
<feature type="transmembrane region" description="Helical" evidence="6">
    <location>
        <begin position="339"/>
        <end position="360"/>
    </location>
</feature>
<dbReference type="InterPro" id="IPR005828">
    <property type="entry name" value="MFS_sugar_transport-like"/>
</dbReference>
<dbReference type="InterPro" id="IPR050360">
    <property type="entry name" value="MFS_Sugar_Transporters"/>
</dbReference>
<keyword evidence="9" id="KW-1185">Reference proteome</keyword>
<organism evidence="8 9">
    <name type="scientific">Aspergillus coremiiformis</name>
    <dbReference type="NCBI Taxonomy" id="138285"/>
    <lineage>
        <taxon>Eukaryota</taxon>
        <taxon>Fungi</taxon>
        <taxon>Dikarya</taxon>
        <taxon>Ascomycota</taxon>
        <taxon>Pezizomycotina</taxon>
        <taxon>Eurotiomycetes</taxon>
        <taxon>Eurotiomycetidae</taxon>
        <taxon>Eurotiales</taxon>
        <taxon>Aspergillaceae</taxon>
        <taxon>Aspergillus</taxon>
        <taxon>Aspergillus subgen. Circumdati</taxon>
    </lineage>
</organism>
<dbReference type="EMBL" id="ML739033">
    <property type="protein sequence ID" value="KAE8356926.1"/>
    <property type="molecule type" value="Genomic_DNA"/>
</dbReference>
<feature type="transmembrane region" description="Helical" evidence="6">
    <location>
        <begin position="85"/>
        <end position="110"/>
    </location>
</feature>
<evidence type="ECO:0000256" key="6">
    <source>
        <dbReference type="SAM" id="Phobius"/>
    </source>
</evidence>
<gene>
    <name evidence="8" type="ORF">BDV28DRAFT_144597</name>
</gene>
<reference evidence="9" key="1">
    <citation type="submission" date="2019-04" db="EMBL/GenBank/DDBJ databases">
        <title>Friends and foes A comparative genomics studyof 23 Aspergillus species from section Flavi.</title>
        <authorList>
            <consortium name="DOE Joint Genome Institute"/>
            <person name="Kjaerbolling I."/>
            <person name="Vesth T."/>
            <person name="Frisvad J.C."/>
            <person name="Nybo J.L."/>
            <person name="Theobald S."/>
            <person name="Kildgaard S."/>
            <person name="Isbrandt T."/>
            <person name="Kuo A."/>
            <person name="Sato A."/>
            <person name="Lyhne E.K."/>
            <person name="Kogle M.E."/>
            <person name="Wiebenga A."/>
            <person name="Kun R.S."/>
            <person name="Lubbers R.J."/>
            <person name="Makela M.R."/>
            <person name="Barry K."/>
            <person name="Chovatia M."/>
            <person name="Clum A."/>
            <person name="Daum C."/>
            <person name="Haridas S."/>
            <person name="He G."/>
            <person name="LaButti K."/>
            <person name="Lipzen A."/>
            <person name="Mondo S."/>
            <person name="Riley R."/>
            <person name="Salamov A."/>
            <person name="Simmons B.A."/>
            <person name="Magnuson J.K."/>
            <person name="Henrissat B."/>
            <person name="Mortensen U.H."/>
            <person name="Larsen T.O."/>
            <person name="Devries R.P."/>
            <person name="Grigoriev I.V."/>
            <person name="Machida M."/>
            <person name="Baker S.E."/>
            <person name="Andersen M.R."/>
        </authorList>
    </citation>
    <scope>NUCLEOTIDE SEQUENCE [LARGE SCALE GENOMIC DNA]</scope>
    <source>
        <strain evidence="9">CBS 553.77</strain>
    </source>
</reference>
<feature type="transmembrane region" description="Helical" evidence="6">
    <location>
        <begin position="468"/>
        <end position="486"/>
    </location>
</feature>
<feature type="transmembrane region" description="Helical" evidence="6">
    <location>
        <begin position="395"/>
        <end position="414"/>
    </location>
</feature>
<feature type="transmembrane region" description="Helical" evidence="6">
    <location>
        <begin position="367"/>
        <end position="389"/>
    </location>
</feature>
<feature type="transmembrane region" description="Helical" evidence="6">
    <location>
        <begin position="305"/>
        <end position="327"/>
    </location>
</feature>
<dbReference type="AlphaFoldDB" id="A0A5N6ZJ00"/>
<accession>A0A5N6ZJ00</accession>
<evidence type="ECO:0000256" key="5">
    <source>
        <dbReference type="ARBA" id="ARBA00023136"/>
    </source>
</evidence>
<feature type="transmembrane region" description="Helical" evidence="6">
    <location>
        <begin position="187"/>
        <end position="210"/>
    </location>
</feature>
<dbReference type="PROSITE" id="PS50850">
    <property type="entry name" value="MFS"/>
    <property type="match status" value="1"/>
</dbReference>
<comment type="similarity">
    <text evidence="2">Belongs to the major facilitator superfamily. Sugar transporter (TC 2.A.1.1) family.</text>
</comment>
<feature type="transmembrane region" description="Helical" evidence="6">
    <location>
        <begin position="152"/>
        <end position="175"/>
    </location>
</feature>
<keyword evidence="4 6" id="KW-1133">Transmembrane helix</keyword>
<feature type="transmembrane region" description="Helical" evidence="6">
    <location>
        <begin position="43"/>
        <end position="65"/>
    </location>
</feature>
<dbReference type="GO" id="GO:0016020">
    <property type="term" value="C:membrane"/>
    <property type="evidence" value="ECO:0007669"/>
    <property type="project" value="UniProtKB-SubCell"/>
</dbReference>
<evidence type="ECO:0000256" key="2">
    <source>
        <dbReference type="ARBA" id="ARBA00010992"/>
    </source>
</evidence>
<evidence type="ECO:0000256" key="4">
    <source>
        <dbReference type="ARBA" id="ARBA00022989"/>
    </source>
</evidence>
<dbReference type="PANTHER" id="PTHR48022">
    <property type="entry name" value="PLASTIDIC GLUCOSE TRANSPORTER 4"/>
    <property type="match status" value="1"/>
</dbReference>
<name>A0A5N6ZJ00_9EURO</name>
<keyword evidence="5 6" id="KW-0472">Membrane</keyword>
<evidence type="ECO:0000313" key="8">
    <source>
        <dbReference type="EMBL" id="KAE8356926.1"/>
    </source>
</evidence>
<dbReference type="OrthoDB" id="6612291at2759"/>
<dbReference type="Proteomes" id="UP000327118">
    <property type="component" value="Unassembled WGS sequence"/>
</dbReference>
<evidence type="ECO:0000259" key="7">
    <source>
        <dbReference type="PROSITE" id="PS50850"/>
    </source>
</evidence>
<feature type="domain" description="Major facilitator superfamily (MFS) profile" evidence="7">
    <location>
        <begin position="46"/>
        <end position="490"/>
    </location>
</feature>
<dbReference type="PANTHER" id="PTHR48022:SF41">
    <property type="entry name" value="MAJOR FACILITATOR SUPERFAMILY (MFS) PROFILE DOMAIN-CONTAINING PROTEIN"/>
    <property type="match status" value="1"/>
</dbReference>
<evidence type="ECO:0000256" key="1">
    <source>
        <dbReference type="ARBA" id="ARBA00004141"/>
    </source>
</evidence>
<feature type="transmembrane region" description="Helical" evidence="6">
    <location>
        <begin position="122"/>
        <end position="140"/>
    </location>
</feature>
<dbReference type="InterPro" id="IPR020846">
    <property type="entry name" value="MFS_dom"/>
</dbReference>
<sequence>MGFGCLEQMKNAQSTNVTSKAAVQPSQQDRPSLLADIKQSPKVAGYCLALTSGILLYGYDLAIVANVSSMPEFQRDFGRQLDGHLIIPSLWMGLWNIANPIGGLFGALTGGYLQDRLGRRSTLAFASIISATGVAIAYSSNLPTDITSRRSVFFTAKLVLGYAVNMLMCTTQTYMSEILSPTLRGPLLAFFPLFTLLGQLLASIVVYTSLHHIGPRSYLTCFISEWPFSALPLLTSLLLPESPTWLIRKNRITAARHAQHRLDPRHTNPETTLSTLHSSIHHETPQDNPSYLDCWLGTHRRRTTIVLYASLIPQLFGLTLISKSSYFLQTINLDAENSLLILEIGIALGLVANITSIWTLSRFDRVTLLTAGFATSTTLWTGMGIWGCFQGAVTGWWSAVTIMLIVACCGATAWPASYAVGAETSALALRARSQGLGWVVNGVSNGVFGLVLPYVFNPDQGALGARTGFVYAGLGVVGLVVTWWIVPEMKDRSPVEIDRLFELRVPARRFKSWVLVGGHNAAF</sequence>
<dbReference type="Pfam" id="PF00083">
    <property type="entry name" value="Sugar_tr"/>
    <property type="match status" value="1"/>
</dbReference>
<dbReference type="GO" id="GO:0005351">
    <property type="term" value="F:carbohydrate:proton symporter activity"/>
    <property type="evidence" value="ECO:0007669"/>
    <property type="project" value="TreeGrafter"/>
</dbReference>
<evidence type="ECO:0000313" key="9">
    <source>
        <dbReference type="Proteomes" id="UP000327118"/>
    </source>
</evidence>
<dbReference type="Gene3D" id="1.20.1250.20">
    <property type="entry name" value="MFS general substrate transporter like domains"/>
    <property type="match status" value="1"/>
</dbReference>
<proteinExistence type="inferred from homology"/>
<dbReference type="InterPro" id="IPR036259">
    <property type="entry name" value="MFS_trans_sf"/>
</dbReference>
<feature type="transmembrane region" description="Helical" evidence="6">
    <location>
        <begin position="435"/>
        <end position="456"/>
    </location>
</feature>